<feature type="transmembrane region" description="Helical" evidence="1">
    <location>
        <begin position="230"/>
        <end position="251"/>
    </location>
</feature>
<feature type="transmembrane region" description="Helical" evidence="1">
    <location>
        <begin position="263"/>
        <end position="283"/>
    </location>
</feature>
<evidence type="ECO:0000313" key="2">
    <source>
        <dbReference type="EMBL" id="EWY38705.1"/>
    </source>
</evidence>
<gene>
    <name evidence="2" type="ORF">N825_10995</name>
</gene>
<feature type="transmembrane region" description="Helical" evidence="1">
    <location>
        <begin position="5"/>
        <end position="22"/>
    </location>
</feature>
<dbReference type="STRING" id="1385369.N825_10995"/>
<proteinExistence type="predicted"/>
<dbReference type="EMBL" id="AVFL01000016">
    <property type="protein sequence ID" value="EWY38705.1"/>
    <property type="molecule type" value="Genomic_DNA"/>
</dbReference>
<feature type="transmembrane region" description="Helical" evidence="1">
    <location>
        <begin position="178"/>
        <end position="197"/>
    </location>
</feature>
<dbReference type="PANTHER" id="PTHR30354">
    <property type="entry name" value="GNT FAMILY GLUCONATE TRANSPORTER"/>
    <property type="match status" value="1"/>
</dbReference>
<dbReference type="OrthoDB" id="9787129at2"/>
<dbReference type="AlphaFoldDB" id="W9GXR9"/>
<dbReference type="PATRIC" id="fig|1385369.3.peg.4178"/>
<sequence length="447" mass="46651">MSGAYLIIVAAAGISALLFLVIKVRLHAFVTLLLVSLLVGVAAGMPLDGVIKSIEKGMGGTLGFVAVVVGLGAMFGQMLEVSGGAERLARTMVRRFGDDKVQWALGLTGFIVSIPVFLDVAIVILVPILYRLARDSGRPLLYYGIPLAAGGAVTHAFIPPTPGPIAVADLLGADLGWVILFGTICGLPAMILAGPVWGSYISRRITKGVPDYVTLGEIDESRELPSFAQVLAIILTPLLLILLSTTSAILLDEGNPLRSTLVFIGHPYAALLIATLLAMFMLGSRRGYSREDIQNIVNKSLEPAGIIILVTGAGGVFKQILIDSGVGQVLGDMMSASGLPYLVLAFVVAALIRVAQGSATVAMVTAAGLVAPILQQNNVEGPQLALATIAIAAGGTILSHVNDSGFWLINRFFGLTEKETLQSWTVAVTIVSLVGFAMVLLLGAFIG</sequence>
<feature type="transmembrane region" description="Helical" evidence="1">
    <location>
        <begin position="59"/>
        <end position="79"/>
    </location>
</feature>
<keyword evidence="1" id="KW-1133">Transmembrane helix</keyword>
<feature type="transmembrane region" description="Helical" evidence="1">
    <location>
        <begin position="421"/>
        <end position="446"/>
    </location>
</feature>
<feature type="transmembrane region" description="Helical" evidence="1">
    <location>
        <begin position="342"/>
        <end position="371"/>
    </location>
</feature>
<dbReference type="PIRSF" id="PIRSF002746">
    <property type="entry name" value="Gluconate_transporter"/>
    <property type="match status" value="1"/>
</dbReference>
<dbReference type="GO" id="GO:0015128">
    <property type="term" value="F:gluconate transmembrane transporter activity"/>
    <property type="evidence" value="ECO:0007669"/>
    <property type="project" value="InterPro"/>
</dbReference>
<dbReference type="NCBIfam" id="TIGR00791">
    <property type="entry name" value="gntP"/>
    <property type="match status" value="1"/>
</dbReference>
<evidence type="ECO:0000256" key="1">
    <source>
        <dbReference type="SAM" id="Phobius"/>
    </source>
</evidence>
<dbReference type="Proteomes" id="UP000019486">
    <property type="component" value="Unassembled WGS sequence"/>
</dbReference>
<keyword evidence="3" id="KW-1185">Reference proteome</keyword>
<keyword evidence="1" id="KW-0812">Transmembrane</keyword>
<feature type="transmembrane region" description="Helical" evidence="1">
    <location>
        <begin position="103"/>
        <end position="128"/>
    </location>
</feature>
<keyword evidence="1" id="KW-0472">Membrane</keyword>
<accession>W9GXR9</accession>
<comment type="caution">
    <text evidence="2">The sequence shown here is derived from an EMBL/GenBank/DDBJ whole genome shotgun (WGS) entry which is preliminary data.</text>
</comment>
<evidence type="ECO:0000313" key="3">
    <source>
        <dbReference type="Proteomes" id="UP000019486"/>
    </source>
</evidence>
<reference evidence="2 3" key="1">
    <citation type="submission" date="2013-08" db="EMBL/GenBank/DDBJ databases">
        <title>The genome sequence of Skermanella stibiiresistens.</title>
        <authorList>
            <person name="Zhu W."/>
            <person name="Wang G."/>
        </authorList>
    </citation>
    <scope>NUCLEOTIDE SEQUENCE [LARGE SCALE GENOMIC DNA]</scope>
    <source>
        <strain evidence="2 3">SB22</strain>
    </source>
</reference>
<protein>
    <submittedName>
        <fullName evidence="2">Gluconate transporter</fullName>
    </submittedName>
</protein>
<organism evidence="2 3">
    <name type="scientific">Skermanella stibiiresistens SB22</name>
    <dbReference type="NCBI Taxonomy" id="1385369"/>
    <lineage>
        <taxon>Bacteria</taxon>
        <taxon>Pseudomonadati</taxon>
        <taxon>Pseudomonadota</taxon>
        <taxon>Alphaproteobacteria</taxon>
        <taxon>Rhodospirillales</taxon>
        <taxon>Azospirillaceae</taxon>
        <taxon>Skermanella</taxon>
    </lineage>
</organism>
<dbReference type="PANTHER" id="PTHR30354:SF25">
    <property type="entry name" value="INNER MEMBRANE PERMEASE YGBN"/>
    <property type="match status" value="1"/>
</dbReference>
<dbReference type="InterPro" id="IPR003474">
    <property type="entry name" value="Glcn_transporter"/>
</dbReference>
<name>W9GXR9_9PROT</name>
<feature type="transmembrane region" description="Helical" evidence="1">
    <location>
        <begin position="304"/>
        <end position="322"/>
    </location>
</feature>
<dbReference type="RefSeq" id="WP_037456267.1">
    <property type="nucleotide sequence ID" value="NZ_AVFL01000016.1"/>
</dbReference>
<feature type="transmembrane region" description="Helical" evidence="1">
    <location>
        <begin position="28"/>
        <end position="47"/>
    </location>
</feature>
<dbReference type="GO" id="GO:0005886">
    <property type="term" value="C:plasma membrane"/>
    <property type="evidence" value="ECO:0007669"/>
    <property type="project" value="TreeGrafter"/>
</dbReference>
<dbReference type="Pfam" id="PF02447">
    <property type="entry name" value="GntP_permease"/>
    <property type="match status" value="1"/>
</dbReference>